<keyword evidence="8" id="KW-1185">Reference proteome</keyword>
<evidence type="ECO:0000313" key="8">
    <source>
        <dbReference type="Proteomes" id="UP000640333"/>
    </source>
</evidence>
<evidence type="ECO:0000313" key="7">
    <source>
        <dbReference type="EMBL" id="MBE9397594.1"/>
    </source>
</evidence>
<dbReference type="PANTHER" id="PTHR30086:SF20">
    <property type="entry name" value="ARGININE EXPORTER PROTEIN ARGO-RELATED"/>
    <property type="match status" value="1"/>
</dbReference>
<keyword evidence="2" id="KW-1003">Cell membrane</keyword>
<dbReference type="PANTHER" id="PTHR30086">
    <property type="entry name" value="ARGININE EXPORTER PROTEIN ARGO"/>
    <property type="match status" value="1"/>
</dbReference>
<keyword evidence="3 6" id="KW-0812">Transmembrane</keyword>
<dbReference type="GO" id="GO:0015171">
    <property type="term" value="F:amino acid transmembrane transporter activity"/>
    <property type="evidence" value="ECO:0007669"/>
    <property type="project" value="TreeGrafter"/>
</dbReference>
<comment type="caution">
    <text evidence="7">The sequence shown here is derived from an EMBL/GenBank/DDBJ whole genome shotgun (WGS) entry which is preliminary data.</text>
</comment>
<comment type="subcellular location">
    <subcellularLocation>
        <location evidence="1">Cell membrane</location>
        <topology evidence="1">Multi-pass membrane protein</topology>
    </subcellularLocation>
</comment>
<proteinExistence type="predicted"/>
<dbReference type="Proteomes" id="UP000640333">
    <property type="component" value="Unassembled WGS sequence"/>
</dbReference>
<organism evidence="7 8">
    <name type="scientific">Pontibacterium sinense</name>
    <dbReference type="NCBI Taxonomy" id="2781979"/>
    <lineage>
        <taxon>Bacteria</taxon>
        <taxon>Pseudomonadati</taxon>
        <taxon>Pseudomonadota</taxon>
        <taxon>Gammaproteobacteria</taxon>
        <taxon>Oceanospirillales</taxon>
        <taxon>Oceanospirillaceae</taxon>
        <taxon>Pontibacterium</taxon>
    </lineage>
</organism>
<name>A0A8J7FDT9_9GAMM</name>
<evidence type="ECO:0000256" key="2">
    <source>
        <dbReference type="ARBA" id="ARBA00022475"/>
    </source>
</evidence>
<dbReference type="Pfam" id="PF01810">
    <property type="entry name" value="LysE"/>
    <property type="match status" value="1"/>
</dbReference>
<feature type="transmembrane region" description="Helical" evidence="6">
    <location>
        <begin position="171"/>
        <end position="189"/>
    </location>
</feature>
<evidence type="ECO:0000256" key="6">
    <source>
        <dbReference type="SAM" id="Phobius"/>
    </source>
</evidence>
<dbReference type="RefSeq" id="WP_193953144.1">
    <property type="nucleotide sequence ID" value="NZ_JADEYS010000008.1"/>
</dbReference>
<gene>
    <name evidence="7" type="ORF">IOQ59_10015</name>
</gene>
<sequence>MVEILAFALGIMYTPGPVNLLSLNAGLNGQSSTHWLFCLGVGCAMFSMFLILGYTGAWIVTPALQLIISCVGAVYITYLAYKVAHASVIVSDQNQQSSVTLSFRSGLLMQLLNPKSLIVILPIVTVQFPAAGITGSAILFWTLLLGVLAFGAPGSYLLMGARLGKLISHPIYFRVLNLCMALLLMYVAADIAYHHVYLKII</sequence>
<evidence type="ECO:0000256" key="4">
    <source>
        <dbReference type="ARBA" id="ARBA00022989"/>
    </source>
</evidence>
<feature type="transmembrane region" description="Helical" evidence="6">
    <location>
        <begin position="138"/>
        <end position="159"/>
    </location>
</feature>
<dbReference type="AlphaFoldDB" id="A0A8J7FDT9"/>
<evidence type="ECO:0000256" key="3">
    <source>
        <dbReference type="ARBA" id="ARBA00022692"/>
    </source>
</evidence>
<feature type="transmembrane region" description="Helical" evidence="6">
    <location>
        <begin position="112"/>
        <end position="132"/>
    </location>
</feature>
<keyword evidence="4 6" id="KW-1133">Transmembrane helix</keyword>
<protein>
    <submittedName>
        <fullName evidence="7">LysE family transporter</fullName>
    </submittedName>
</protein>
<feature type="transmembrane region" description="Helical" evidence="6">
    <location>
        <begin position="35"/>
        <end position="57"/>
    </location>
</feature>
<dbReference type="InterPro" id="IPR001123">
    <property type="entry name" value="LeuE-type"/>
</dbReference>
<evidence type="ECO:0000256" key="5">
    <source>
        <dbReference type="ARBA" id="ARBA00023136"/>
    </source>
</evidence>
<feature type="transmembrane region" description="Helical" evidence="6">
    <location>
        <begin position="63"/>
        <end position="81"/>
    </location>
</feature>
<keyword evidence="5 6" id="KW-0472">Membrane</keyword>
<evidence type="ECO:0000256" key="1">
    <source>
        <dbReference type="ARBA" id="ARBA00004651"/>
    </source>
</evidence>
<feature type="transmembrane region" description="Helical" evidence="6">
    <location>
        <begin position="6"/>
        <end position="23"/>
    </location>
</feature>
<accession>A0A8J7FDT9</accession>
<reference evidence="7" key="1">
    <citation type="submission" date="2020-10" db="EMBL/GenBank/DDBJ databases">
        <title>Bacterium isolated from coastal waters sediment.</title>
        <authorList>
            <person name="Chen R.-J."/>
            <person name="Lu D.-C."/>
            <person name="Zhu K.-L."/>
            <person name="Du Z.-J."/>
        </authorList>
    </citation>
    <scope>NUCLEOTIDE SEQUENCE</scope>
    <source>
        <strain evidence="7">N1Y112</strain>
    </source>
</reference>
<dbReference type="GO" id="GO:0033228">
    <property type="term" value="P:cysteine export across plasma membrane"/>
    <property type="evidence" value="ECO:0007669"/>
    <property type="project" value="TreeGrafter"/>
</dbReference>
<dbReference type="GO" id="GO:0005886">
    <property type="term" value="C:plasma membrane"/>
    <property type="evidence" value="ECO:0007669"/>
    <property type="project" value="UniProtKB-SubCell"/>
</dbReference>
<dbReference type="EMBL" id="JADEYS010000008">
    <property type="protein sequence ID" value="MBE9397594.1"/>
    <property type="molecule type" value="Genomic_DNA"/>
</dbReference>